<dbReference type="NCBIfam" id="NF011783">
    <property type="entry name" value="PRK15247.1"/>
    <property type="match status" value="1"/>
</dbReference>
<dbReference type="AlphaFoldDB" id="A0A078LKS9"/>
<dbReference type="EMBL" id="LK931336">
    <property type="protein sequence ID" value="CDZ85701.1"/>
    <property type="molecule type" value="Genomic_DNA"/>
</dbReference>
<dbReference type="GO" id="GO:0009289">
    <property type="term" value="C:pilus"/>
    <property type="evidence" value="ECO:0007669"/>
    <property type="project" value="InterPro"/>
</dbReference>
<dbReference type="GO" id="GO:0007155">
    <property type="term" value="P:cell adhesion"/>
    <property type="evidence" value="ECO:0007669"/>
    <property type="project" value="InterPro"/>
</dbReference>
<dbReference type="InterPro" id="IPR008966">
    <property type="entry name" value="Adhesion_dom_sf"/>
</dbReference>
<dbReference type="PROSITE" id="PS51257">
    <property type="entry name" value="PROKAR_LIPOPROTEIN"/>
    <property type="match status" value="1"/>
</dbReference>
<dbReference type="PIRSF" id="PIRSF029766">
    <property type="entry name" value="UCP029766"/>
    <property type="match status" value="1"/>
</dbReference>
<dbReference type="InterPro" id="IPR000259">
    <property type="entry name" value="Adhesion_dom_fimbrial"/>
</dbReference>
<sequence length="445" mass="46649">MKIRQLFYGLLFSGMVAHPALSACIKVTSASPLSQAAKDAGYVGASWGGVGDGDVKGKLGLPGVITLSNGTGFQSEGTLLGSAAASFVPNGRTQGVTTNQIMFRCTVSEIGQVYEYYATNGDDYWGGMVDVPGIDGAYYTYVKNVAVRLTNLKTGEYYSRYWKARAIPESEMFNDGTYIYIPASAFSDVFVELFRVDDSARGVDGSNRYTYPYAGPAGYIAFHGGGMSSGLFEGADSRTNYSGWGAAQWPGGWTLTSQTVFVRGAACRVNDYPAIVRLPPASVGELISGGSSQAPFSISVECETGALSGTTASTSLRAYVAMGFLVSNPTAANAASQLGLKTGSGAYTWLLDNHYGVNGVASGVGIRLYSDKQNGNALNLLPNQIATATGNAGGWYGYQDLTTQTASGSTSLYSGDFTASLEAIPGENVTTGTVYAQLQVVVSFQ</sequence>
<proteinExistence type="predicted"/>
<accession>A0A078LKS9</accession>
<dbReference type="RefSeq" id="WP_410741362.1">
    <property type="nucleotide sequence ID" value="NZ_JBKGJZ010000003.1"/>
</dbReference>
<gene>
    <name evidence="3" type="ORF">BN1086_03923</name>
</gene>
<dbReference type="InterPro" id="IPR011228">
    <property type="entry name" value="UCP029766"/>
</dbReference>
<dbReference type="PATRIC" id="fig|545.12.peg.3929"/>
<organism evidence="3">
    <name type="scientific">Citrobacter koseri</name>
    <name type="common">Citrobacter diversus</name>
    <dbReference type="NCBI Taxonomy" id="545"/>
    <lineage>
        <taxon>Bacteria</taxon>
        <taxon>Pseudomonadati</taxon>
        <taxon>Pseudomonadota</taxon>
        <taxon>Gammaproteobacteria</taxon>
        <taxon>Enterobacterales</taxon>
        <taxon>Enterobacteriaceae</taxon>
        <taxon>Citrobacter</taxon>
    </lineage>
</organism>
<name>A0A078LKS9_CITKO</name>
<reference evidence="3" key="1">
    <citation type="submission" date="2014-06" db="EMBL/GenBank/DDBJ databases">
        <authorList>
            <person name="Urmite Genomes Urmite Genomes"/>
        </authorList>
    </citation>
    <scope>NUCLEOTIDE SEQUENCE</scope>
</reference>
<evidence type="ECO:0000313" key="3">
    <source>
        <dbReference type="EMBL" id="CDZ85701.1"/>
    </source>
</evidence>
<dbReference type="InterPro" id="IPR036937">
    <property type="entry name" value="Adhesion_dom_fimbrial_sf"/>
</dbReference>
<evidence type="ECO:0000256" key="1">
    <source>
        <dbReference type="SAM" id="SignalP"/>
    </source>
</evidence>
<protein>
    <submittedName>
        <fullName evidence="3">Fimbrial adhesin</fullName>
    </submittedName>
</protein>
<dbReference type="Gene3D" id="2.60.40.1090">
    <property type="entry name" value="Fimbrial-type adhesion domain"/>
    <property type="match status" value="1"/>
</dbReference>
<feature type="domain" description="Fimbrial-type adhesion" evidence="2">
    <location>
        <begin position="258"/>
        <end position="445"/>
    </location>
</feature>
<feature type="signal peptide" evidence="1">
    <location>
        <begin position="1"/>
        <end position="22"/>
    </location>
</feature>
<feature type="chain" id="PRO_5001741091" evidence="1">
    <location>
        <begin position="23"/>
        <end position="445"/>
    </location>
</feature>
<dbReference type="SUPFAM" id="SSF49401">
    <property type="entry name" value="Bacterial adhesins"/>
    <property type="match status" value="1"/>
</dbReference>
<dbReference type="Pfam" id="PF00419">
    <property type="entry name" value="Fimbrial"/>
    <property type="match status" value="1"/>
</dbReference>
<evidence type="ECO:0000259" key="2">
    <source>
        <dbReference type="Pfam" id="PF00419"/>
    </source>
</evidence>
<keyword evidence="1" id="KW-0732">Signal</keyword>